<feature type="compositionally biased region" description="Polar residues" evidence="1">
    <location>
        <begin position="49"/>
        <end position="61"/>
    </location>
</feature>
<dbReference type="AlphaFoldDB" id="F2TYB9"/>
<name>F2TYB9_SALR5</name>
<proteinExistence type="predicted"/>
<dbReference type="InParanoid" id="F2TYB9"/>
<evidence type="ECO:0000313" key="3">
    <source>
        <dbReference type="Proteomes" id="UP000007799"/>
    </source>
</evidence>
<dbReference type="RefSeq" id="XP_004998553.1">
    <property type="nucleotide sequence ID" value="XM_004998496.1"/>
</dbReference>
<protein>
    <submittedName>
        <fullName evidence="2">Uncharacterized protein</fullName>
    </submittedName>
</protein>
<accession>F2TYB9</accession>
<feature type="region of interest" description="Disordered" evidence="1">
    <location>
        <begin position="98"/>
        <end position="156"/>
    </location>
</feature>
<reference evidence="2" key="1">
    <citation type="submission" date="2009-08" db="EMBL/GenBank/DDBJ databases">
        <title>Annotation of Salpingoeca rosetta.</title>
        <authorList>
            <consortium name="The Broad Institute Genome Sequencing Platform"/>
            <person name="Russ C."/>
            <person name="Cuomo C."/>
            <person name="Burger G."/>
            <person name="Gray M.W."/>
            <person name="Holland P.W.H."/>
            <person name="King N."/>
            <person name="Lang F.B.F."/>
            <person name="Roger A.J."/>
            <person name="Ruiz-Trillo I."/>
            <person name="Young S.K."/>
            <person name="Zeng Q."/>
            <person name="Gargeya S."/>
            <person name="Alvarado L."/>
            <person name="Berlin A."/>
            <person name="Chapman S.B."/>
            <person name="Chen Z."/>
            <person name="Freedman E."/>
            <person name="Gellesch M."/>
            <person name="Goldberg J."/>
            <person name="Griggs A."/>
            <person name="Gujja S."/>
            <person name="Heilman E."/>
            <person name="Heiman D."/>
            <person name="Howarth C."/>
            <person name="Mehta T."/>
            <person name="Neiman D."/>
            <person name="Pearson M."/>
            <person name="Roberts A."/>
            <person name="Saif S."/>
            <person name="Shea T."/>
            <person name="Shenoy N."/>
            <person name="Sisk P."/>
            <person name="Stolte C."/>
            <person name="Sykes S."/>
            <person name="White J."/>
            <person name="Yandava C."/>
            <person name="Haas B."/>
            <person name="Nusbaum C."/>
            <person name="Birren B."/>
        </authorList>
    </citation>
    <scope>NUCLEOTIDE SEQUENCE [LARGE SCALE GENOMIC DNA]</scope>
    <source>
        <strain evidence="2">ATCC 50818</strain>
    </source>
</reference>
<feature type="region of interest" description="Disordered" evidence="1">
    <location>
        <begin position="14"/>
        <end position="61"/>
    </location>
</feature>
<dbReference type="GeneID" id="16079146"/>
<dbReference type="KEGG" id="sre:PTSG_01079"/>
<keyword evidence="3" id="KW-1185">Reference proteome</keyword>
<feature type="compositionally biased region" description="Basic and acidic residues" evidence="1">
    <location>
        <begin position="136"/>
        <end position="156"/>
    </location>
</feature>
<evidence type="ECO:0000313" key="2">
    <source>
        <dbReference type="EMBL" id="EGD76378.1"/>
    </source>
</evidence>
<evidence type="ECO:0000256" key="1">
    <source>
        <dbReference type="SAM" id="MobiDB-lite"/>
    </source>
</evidence>
<sequence length="156" mass="16904">MDWEEQLWTHTSMVMVGTSNHSDTVRRRSRPSSSSPSPPSTAQPPSHAGSHQPQSGVRQTLHMSVALMKSVEEAHEAVEPTTMAMTSDEAVPDVAALWMNGPSASGPSPPPRPRRRWSPTAAAAAMDMEPSPCDVELLRRDRDSRQHSGDDSGRGV</sequence>
<gene>
    <name evidence="2" type="ORF">PTSG_01079</name>
</gene>
<dbReference type="Proteomes" id="UP000007799">
    <property type="component" value="Unassembled WGS sequence"/>
</dbReference>
<dbReference type="EMBL" id="GL832956">
    <property type="protein sequence ID" value="EGD76378.1"/>
    <property type="molecule type" value="Genomic_DNA"/>
</dbReference>
<organism evidence="3">
    <name type="scientific">Salpingoeca rosetta (strain ATCC 50818 / BSB-021)</name>
    <dbReference type="NCBI Taxonomy" id="946362"/>
    <lineage>
        <taxon>Eukaryota</taxon>
        <taxon>Choanoflagellata</taxon>
        <taxon>Craspedida</taxon>
        <taxon>Salpingoecidae</taxon>
        <taxon>Salpingoeca</taxon>
    </lineage>
</organism>